<keyword evidence="3 6" id="KW-0808">Transferase</keyword>
<dbReference type="PROSITE" id="PS51826">
    <property type="entry name" value="PSBD"/>
    <property type="match status" value="1"/>
</dbReference>
<evidence type="ECO:0000256" key="5">
    <source>
        <dbReference type="ARBA" id="ARBA00023315"/>
    </source>
</evidence>
<keyword evidence="11" id="KW-1185">Reference proteome</keyword>
<dbReference type="InterPro" id="IPR001078">
    <property type="entry name" value="2-oxoacid_DH_actylTfrase"/>
</dbReference>
<evidence type="ECO:0000256" key="6">
    <source>
        <dbReference type="RuleBase" id="RU003423"/>
    </source>
</evidence>
<comment type="caution">
    <text evidence="10">The sequence shown here is derived from an EMBL/GenBank/DDBJ whole genome shotgun (WGS) entry which is preliminary data.</text>
</comment>
<feature type="compositionally biased region" description="Basic and acidic residues" evidence="7">
    <location>
        <begin position="184"/>
        <end position="202"/>
    </location>
</feature>
<evidence type="ECO:0000259" key="9">
    <source>
        <dbReference type="PROSITE" id="PS51826"/>
    </source>
</evidence>
<dbReference type="InterPro" id="IPR004167">
    <property type="entry name" value="PSBD"/>
</dbReference>
<feature type="region of interest" description="Disordered" evidence="7">
    <location>
        <begin position="184"/>
        <end position="223"/>
    </location>
</feature>
<feature type="compositionally biased region" description="Basic and acidic residues" evidence="7">
    <location>
        <begin position="112"/>
        <end position="122"/>
    </location>
</feature>
<feature type="compositionally biased region" description="Low complexity" evidence="7">
    <location>
        <begin position="89"/>
        <end position="103"/>
    </location>
</feature>
<sequence length="448" mass="47664">MTDIHMPRLSDTMEEGVISSWVKKVGDKVEPGDILVEIETDKAVMEHEAYDEGYLVKQSVSEGDTVPIGAVIGVLGDSPDAEVAEESDATAAPAGEATGETPASQPAAGEATDGRAPGREAEESAPASSGEPAPATPPSPDGGPRPRTSPLARRLAREYGLDITTIQGSGPKGRVVRADIEAAAKEQRERPAPEAEAEHAPAERAPVSESTTGGTHDEVRGSEEVTVSNIRKVIARRLLEAKQTVPHFYLRRTIEAEALRAFRAQVNEQLESTGNKVSFNDLIVKACATALRLHPEVNASWVDDRLLVHRRINVGVAVAVPEGLVVPVLHDADKTPLSEIATKSRDLAERARDGKLKPPDMSGGTFSVSNLGMYGMDSFSAVINPPEAAILAVGAMRQEPVVRDGEVVARNTINLELSVDHRAVDGAVGAAFLKELAEILEEPMRIIL</sequence>
<evidence type="ECO:0000256" key="2">
    <source>
        <dbReference type="ARBA" id="ARBA00007317"/>
    </source>
</evidence>
<dbReference type="Proteomes" id="UP000269198">
    <property type="component" value="Unassembled WGS sequence"/>
</dbReference>
<dbReference type="AlphaFoldDB" id="A0A3N0ECW9"/>
<dbReference type="Pfam" id="PF00364">
    <property type="entry name" value="Biotin_lipoyl"/>
    <property type="match status" value="1"/>
</dbReference>
<dbReference type="GO" id="GO:0006086">
    <property type="term" value="P:pyruvate decarboxylation to acetyl-CoA"/>
    <property type="evidence" value="ECO:0007669"/>
    <property type="project" value="InterPro"/>
</dbReference>
<evidence type="ECO:0000256" key="7">
    <source>
        <dbReference type="SAM" id="MobiDB-lite"/>
    </source>
</evidence>
<dbReference type="InterPro" id="IPR036625">
    <property type="entry name" value="E3-bd_dom_sf"/>
</dbReference>
<feature type="domain" description="Peripheral subunit-binding (PSBD)" evidence="9">
    <location>
        <begin position="147"/>
        <end position="184"/>
    </location>
</feature>
<evidence type="ECO:0000313" key="10">
    <source>
        <dbReference type="EMBL" id="RNL85690.1"/>
    </source>
</evidence>
<protein>
    <recommendedName>
        <fullName evidence="6">Dihydrolipoamide acetyltransferase component of pyruvate dehydrogenase complex</fullName>
        <ecNumber evidence="6">2.3.1.-</ecNumber>
    </recommendedName>
</protein>
<dbReference type="SUPFAM" id="SSF47005">
    <property type="entry name" value="Peripheral subunit-binding domain of 2-oxo acid dehydrogenase complex"/>
    <property type="match status" value="1"/>
</dbReference>
<feature type="region of interest" description="Disordered" evidence="7">
    <location>
        <begin position="81"/>
        <end position="150"/>
    </location>
</feature>
<keyword evidence="4 6" id="KW-0450">Lipoyl</keyword>
<reference evidence="10 11" key="1">
    <citation type="submission" date="2018-11" db="EMBL/GenBank/DDBJ databases">
        <title>The genome draft of YIM 96095.</title>
        <authorList>
            <person name="Tang S.-K."/>
            <person name="Chunyu W.-X."/>
            <person name="Feng Y.-Z."/>
        </authorList>
    </citation>
    <scope>NUCLEOTIDE SEQUENCE [LARGE SCALE GENOMIC DNA]</scope>
    <source>
        <strain evidence="10 11">YIM 96095</strain>
    </source>
</reference>
<dbReference type="InterPro" id="IPR000089">
    <property type="entry name" value="Biotin_lipoyl"/>
</dbReference>
<dbReference type="EC" id="2.3.1.-" evidence="6"/>
<accession>A0A3N0ECW9</accession>
<keyword evidence="5 6" id="KW-0012">Acyltransferase</keyword>
<evidence type="ECO:0000256" key="4">
    <source>
        <dbReference type="ARBA" id="ARBA00022823"/>
    </source>
</evidence>
<evidence type="ECO:0000256" key="3">
    <source>
        <dbReference type="ARBA" id="ARBA00022679"/>
    </source>
</evidence>
<dbReference type="PROSITE" id="PS50968">
    <property type="entry name" value="BIOTINYL_LIPOYL"/>
    <property type="match status" value="1"/>
</dbReference>
<dbReference type="InterPro" id="IPR011053">
    <property type="entry name" value="Single_hybrid_motif"/>
</dbReference>
<dbReference type="InterPro" id="IPR045257">
    <property type="entry name" value="E2/Pdx1"/>
</dbReference>
<dbReference type="GO" id="GO:0016746">
    <property type="term" value="F:acyltransferase activity"/>
    <property type="evidence" value="ECO:0007669"/>
    <property type="project" value="UniProtKB-KW"/>
</dbReference>
<dbReference type="InterPro" id="IPR023213">
    <property type="entry name" value="CAT-like_dom_sf"/>
</dbReference>
<name>A0A3N0ECW9_9ACTN</name>
<gene>
    <name evidence="10" type="ORF">EFW17_06865</name>
</gene>
<dbReference type="Gene3D" id="4.10.320.10">
    <property type="entry name" value="E3-binding domain"/>
    <property type="match status" value="1"/>
</dbReference>
<organism evidence="10 11">
    <name type="scientific">Halostreptopolyspora alba</name>
    <dbReference type="NCBI Taxonomy" id="2487137"/>
    <lineage>
        <taxon>Bacteria</taxon>
        <taxon>Bacillati</taxon>
        <taxon>Actinomycetota</taxon>
        <taxon>Actinomycetes</taxon>
        <taxon>Streptosporangiales</taxon>
        <taxon>Nocardiopsidaceae</taxon>
        <taxon>Halostreptopolyspora</taxon>
    </lineage>
</organism>
<dbReference type="RefSeq" id="WP_123200650.1">
    <property type="nucleotide sequence ID" value="NZ_RJMB01000005.1"/>
</dbReference>
<feature type="compositionally biased region" description="Low complexity" evidence="7">
    <location>
        <begin position="124"/>
        <end position="133"/>
    </location>
</feature>
<feature type="domain" description="Lipoyl-binding" evidence="8">
    <location>
        <begin position="1"/>
        <end position="76"/>
    </location>
</feature>
<dbReference type="Gene3D" id="2.40.50.100">
    <property type="match status" value="1"/>
</dbReference>
<dbReference type="Gene3D" id="3.30.559.10">
    <property type="entry name" value="Chloramphenicol acetyltransferase-like domain"/>
    <property type="match status" value="1"/>
</dbReference>
<evidence type="ECO:0000259" key="8">
    <source>
        <dbReference type="PROSITE" id="PS50968"/>
    </source>
</evidence>
<comment type="cofactor">
    <cofactor evidence="1 6">
        <name>(R)-lipoate</name>
        <dbReference type="ChEBI" id="CHEBI:83088"/>
    </cofactor>
</comment>
<dbReference type="PANTHER" id="PTHR23151">
    <property type="entry name" value="DIHYDROLIPOAMIDE ACETYL/SUCCINYL-TRANSFERASE-RELATED"/>
    <property type="match status" value="1"/>
</dbReference>
<comment type="similarity">
    <text evidence="2 6">Belongs to the 2-oxoacid dehydrogenase family.</text>
</comment>
<dbReference type="Pfam" id="PF02817">
    <property type="entry name" value="E3_binding"/>
    <property type="match status" value="1"/>
</dbReference>
<feature type="compositionally biased region" description="Pro residues" evidence="7">
    <location>
        <begin position="134"/>
        <end position="143"/>
    </location>
</feature>
<proteinExistence type="inferred from homology"/>
<dbReference type="FunFam" id="2.40.50.100:FF:000010">
    <property type="entry name" value="Acetyltransferase component of pyruvate dehydrogenase complex"/>
    <property type="match status" value="1"/>
</dbReference>
<dbReference type="OrthoDB" id="9805770at2"/>
<dbReference type="Pfam" id="PF00198">
    <property type="entry name" value="2-oxoacid_dh"/>
    <property type="match status" value="1"/>
</dbReference>
<evidence type="ECO:0000256" key="1">
    <source>
        <dbReference type="ARBA" id="ARBA00001938"/>
    </source>
</evidence>
<dbReference type="GO" id="GO:0045254">
    <property type="term" value="C:pyruvate dehydrogenase complex"/>
    <property type="evidence" value="ECO:0007669"/>
    <property type="project" value="InterPro"/>
</dbReference>
<dbReference type="SUPFAM" id="SSF51230">
    <property type="entry name" value="Single hybrid motif"/>
    <property type="match status" value="1"/>
</dbReference>
<dbReference type="CDD" id="cd06849">
    <property type="entry name" value="lipoyl_domain"/>
    <property type="match status" value="1"/>
</dbReference>
<dbReference type="SUPFAM" id="SSF52777">
    <property type="entry name" value="CoA-dependent acyltransferases"/>
    <property type="match status" value="1"/>
</dbReference>
<dbReference type="EMBL" id="RJMB01000005">
    <property type="protein sequence ID" value="RNL85690.1"/>
    <property type="molecule type" value="Genomic_DNA"/>
</dbReference>
<dbReference type="FunFam" id="3.30.559.10:FF:000007">
    <property type="entry name" value="Dihydrolipoamide acetyltransferase component of pyruvate dehydrogenase complex"/>
    <property type="match status" value="1"/>
</dbReference>
<dbReference type="PANTHER" id="PTHR23151:SF90">
    <property type="entry name" value="DIHYDROLIPOYLLYSINE-RESIDUE ACETYLTRANSFERASE COMPONENT OF PYRUVATE DEHYDROGENASE COMPLEX, MITOCHONDRIAL-RELATED"/>
    <property type="match status" value="1"/>
</dbReference>
<evidence type="ECO:0000313" key="11">
    <source>
        <dbReference type="Proteomes" id="UP000269198"/>
    </source>
</evidence>